<evidence type="ECO:0000313" key="3">
    <source>
        <dbReference type="Proteomes" id="UP000765509"/>
    </source>
</evidence>
<dbReference type="EMBL" id="AVOT02001597">
    <property type="protein sequence ID" value="MBW0467499.1"/>
    <property type="molecule type" value="Genomic_DNA"/>
</dbReference>
<dbReference type="PANTHER" id="PTHR11439:SF467">
    <property type="entry name" value="INTEGRASE CATALYTIC DOMAIN-CONTAINING PROTEIN"/>
    <property type="match status" value="1"/>
</dbReference>
<dbReference type="AlphaFoldDB" id="A0A9Q3GHN3"/>
<protein>
    <recommendedName>
        <fullName evidence="1">Reverse transcriptase Ty1/copia-type domain-containing protein</fullName>
    </recommendedName>
</protein>
<evidence type="ECO:0000259" key="1">
    <source>
        <dbReference type="Pfam" id="PF07727"/>
    </source>
</evidence>
<dbReference type="OrthoDB" id="3054497at2759"/>
<dbReference type="Pfam" id="PF07727">
    <property type="entry name" value="RVT_2"/>
    <property type="match status" value="1"/>
</dbReference>
<organism evidence="2 3">
    <name type="scientific">Austropuccinia psidii MF-1</name>
    <dbReference type="NCBI Taxonomy" id="1389203"/>
    <lineage>
        <taxon>Eukaryota</taxon>
        <taxon>Fungi</taxon>
        <taxon>Dikarya</taxon>
        <taxon>Basidiomycota</taxon>
        <taxon>Pucciniomycotina</taxon>
        <taxon>Pucciniomycetes</taxon>
        <taxon>Pucciniales</taxon>
        <taxon>Sphaerophragmiaceae</taxon>
        <taxon>Austropuccinia</taxon>
    </lineage>
</organism>
<name>A0A9Q3GHN3_9BASI</name>
<gene>
    <name evidence="2" type="ORF">O181_007214</name>
</gene>
<dbReference type="InterPro" id="IPR043502">
    <property type="entry name" value="DNA/RNA_pol_sf"/>
</dbReference>
<dbReference type="InterPro" id="IPR013103">
    <property type="entry name" value="RVT_2"/>
</dbReference>
<comment type="caution">
    <text evidence="2">The sequence shown here is derived from an EMBL/GenBank/DDBJ whole genome shotgun (WGS) entry which is preliminary data.</text>
</comment>
<dbReference type="PANTHER" id="PTHR11439">
    <property type="entry name" value="GAG-POL-RELATED RETROTRANSPOSON"/>
    <property type="match status" value="1"/>
</dbReference>
<accession>A0A9Q3GHN3</accession>
<feature type="domain" description="Reverse transcriptase Ty1/copia-type" evidence="1">
    <location>
        <begin position="30"/>
        <end position="264"/>
    </location>
</feature>
<evidence type="ECO:0000313" key="2">
    <source>
        <dbReference type="EMBL" id="MBW0467499.1"/>
    </source>
</evidence>
<proteinExistence type="predicted"/>
<reference evidence="2" key="1">
    <citation type="submission" date="2021-03" db="EMBL/GenBank/DDBJ databases">
        <title>Draft genome sequence of rust myrtle Austropuccinia psidii MF-1, a brazilian biotype.</title>
        <authorList>
            <person name="Quecine M.C."/>
            <person name="Pachon D.M.R."/>
            <person name="Bonatelli M.L."/>
            <person name="Correr F.H."/>
            <person name="Franceschini L.M."/>
            <person name="Leite T.F."/>
            <person name="Margarido G.R.A."/>
            <person name="Almeida C.A."/>
            <person name="Ferrarezi J.A."/>
            <person name="Labate C.A."/>
        </authorList>
    </citation>
    <scope>NUCLEOTIDE SEQUENCE</scope>
    <source>
        <strain evidence="2">MF-1</strain>
    </source>
</reference>
<dbReference type="Proteomes" id="UP000765509">
    <property type="component" value="Unassembled WGS sequence"/>
</dbReference>
<dbReference type="CDD" id="cd09272">
    <property type="entry name" value="RNase_HI_RT_Ty1"/>
    <property type="match status" value="1"/>
</dbReference>
<keyword evidence="3" id="KW-1185">Reference proteome</keyword>
<sequence length="511" mass="57419">MSLPDKSLWIEALKNKLNNLTSRSVIIETTLPRGIKPVGNSVQFKRKFDSDGKLIKNKVRICAQGFSQKHGVDYNDTFSPTGKFSSLRCLLAIAAHRNLEIHHLDAVAAFLNPTLKEKIYMRIPNFLAAHSSGKVWQLTKPLYGLKQSSRYWYLELADFLKSIKLFPSNADPCLFISNDARWECYVHIHVDDMTVASNNIQKFKSLIMKKFEMEDLGPANLVLGIKLTRQKAARKIFLSQTSYIHDLLSEYGMSNCKPVATPMVSNSKVSAASDDDHQQFLSLNKNYRQAIGKISYLQVATRPDLAFVTSQLLQFLEKPGYSHWIAFKHLLRYLAGTKNLALCLGGHKLSLCTYSDADYANCIDTCRSVSGYLTMVGDTCINWKTKKQATVSTSSCEAEYKAQYEGGKDLLWSARLLEDLKFSVPKPLQLFGDNQGAISLAKNPQVNERSKHFDVIFHWIQEKTEDGTLKVNYVATQEMLADGLTKALARPSHLKLLKNVGLLEVMSEGGS</sequence>
<dbReference type="SUPFAM" id="SSF56672">
    <property type="entry name" value="DNA/RNA polymerases"/>
    <property type="match status" value="1"/>
</dbReference>